<organism evidence="7 8">
    <name type="scientific">Aminipila terrae</name>
    <dbReference type="NCBI Taxonomy" id="2697030"/>
    <lineage>
        <taxon>Bacteria</taxon>
        <taxon>Bacillati</taxon>
        <taxon>Bacillota</taxon>
        <taxon>Clostridia</taxon>
        <taxon>Peptostreptococcales</taxon>
        <taxon>Anaerovoracaceae</taxon>
        <taxon>Aminipila</taxon>
    </lineage>
</organism>
<feature type="transmembrane region" description="Helical" evidence="6">
    <location>
        <begin position="430"/>
        <end position="450"/>
    </location>
</feature>
<dbReference type="GO" id="GO:0005886">
    <property type="term" value="C:plasma membrane"/>
    <property type="evidence" value="ECO:0007669"/>
    <property type="project" value="UniProtKB-SubCell"/>
</dbReference>
<feature type="transmembrane region" description="Helical" evidence="6">
    <location>
        <begin position="284"/>
        <end position="313"/>
    </location>
</feature>
<dbReference type="InterPro" id="IPR002293">
    <property type="entry name" value="AA/rel_permease1"/>
</dbReference>
<evidence type="ECO:0000256" key="5">
    <source>
        <dbReference type="ARBA" id="ARBA00023136"/>
    </source>
</evidence>
<keyword evidence="8" id="KW-1185">Reference proteome</keyword>
<reference evidence="7 8" key="1">
    <citation type="submission" date="2020-01" db="EMBL/GenBank/DDBJ databases">
        <title>Genomic analysis of Aminipila sp. CBA3637.</title>
        <authorList>
            <person name="Kim Y.B."/>
            <person name="Roh S.W."/>
        </authorList>
    </citation>
    <scope>NUCLEOTIDE SEQUENCE [LARGE SCALE GENOMIC DNA]</scope>
    <source>
        <strain evidence="7 8">CBA3637</strain>
    </source>
</reference>
<keyword evidence="3 6" id="KW-0812">Transmembrane</keyword>
<keyword evidence="5 6" id="KW-0472">Membrane</keyword>
<dbReference type="Gene3D" id="1.20.1740.10">
    <property type="entry name" value="Amino acid/polyamine transporter I"/>
    <property type="match status" value="1"/>
</dbReference>
<evidence type="ECO:0000256" key="3">
    <source>
        <dbReference type="ARBA" id="ARBA00022692"/>
    </source>
</evidence>
<dbReference type="RefSeq" id="WP_162360906.1">
    <property type="nucleotide sequence ID" value="NZ_CP047591.1"/>
</dbReference>
<dbReference type="KEGG" id="amic:Ami3637_00875"/>
<dbReference type="EMBL" id="CP047591">
    <property type="protein sequence ID" value="QHI71130.1"/>
    <property type="molecule type" value="Genomic_DNA"/>
</dbReference>
<feature type="transmembrane region" description="Helical" evidence="6">
    <location>
        <begin position="7"/>
        <end position="28"/>
    </location>
</feature>
<name>A0A6P1M942_9FIRM</name>
<keyword evidence="4 6" id="KW-1133">Transmembrane helix</keyword>
<feature type="transmembrane region" description="Helical" evidence="6">
    <location>
        <begin position="360"/>
        <end position="380"/>
    </location>
</feature>
<comment type="subcellular location">
    <subcellularLocation>
        <location evidence="1">Cell membrane</location>
        <topology evidence="1">Multi-pass membrane protein</topology>
    </subcellularLocation>
</comment>
<gene>
    <name evidence="7" type="ORF">Ami3637_00875</name>
</gene>
<evidence type="ECO:0000256" key="1">
    <source>
        <dbReference type="ARBA" id="ARBA00004651"/>
    </source>
</evidence>
<feature type="transmembrane region" description="Helical" evidence="6">
    <location>
        <begin position="157"/>
        <end position="182"/>
    </location>
</feature>
<feature type="transmembrane region" description="Helical" evidence="6">
    <location>
        <begin position="401"/>
        <end position="424"/>
    </location>
</feature>
<feature type="transmembrane region" description="Helical" evidence="6">
    <location>
        <begin position="202"/>
        <end position="226"/>
    </location>
</feature>
<feature type="transmembrane region" description="Helical" evidence="6">
    <location>
        <begin position="34"/>
        <end position="52"/>
    </location>
</feature>
<dbReference type="Pfam" id="PF13520">
    <property type="entry name" value="AA_permease_2"/>
    <property type="match status" value="1"/>
</dbReference>
<accession>A0A6P1M942</accession>
<proteinExistence type="predicted"/>
<feature type="transmembrane region" description="Helical" evidence="6">
    <location>
        <begin position="97"/>
        <end position="120"/>
    </location>
</feature>
<dbReference type="PIRSF" id="PIRSF006060">
    <property type="entry name" value="AA_transporter"/>
    <property type="match status" value="1"/>
</dbReference>
<dbReference type="InterPro" id="IPR050367">
    <property type="entry name" value="APC_superfamily"/>
</dbReference>
<evidence type="ECO:0000313" key="7">
    <source>
        <dbReference type="EMBL" id="QHI71130.1"/>
    </source>
</evidence>
<protein>
    <submittedName>
        <fullName evidence="7">Amino acid permease</fullName>
    </submittedName>
</protein>
<dbReference type="PANTHER" id="PTHR42770:SF11">
    <property type="entry name" value="INNER MEMBRANE TRANSPORT PROTEIN YBAT"/>
    <property type="match status" value="1"/>
</dbReference>
<evidence type="ECO:0000313" key="8">
    <source>
        <dbReference type="Proteomes" id="UP000463883"/>
    </source>
</evidence>
<dbReference type="GO" id="GO:0022857">
    <property type="term" value="F:transmembrane transporter activity"/>
    <property type="evidence" value="ECO:0007669"/>
    <property type="project" value="InterPro"/>
</dbReference>
<feature type="transmembrane region" description="Helical" evidence="6">
    <location>
        <begin position="334"/>
        <end position="354"/>
    </location>
</feature>
<feature type="transmembrane region" description="Helical" evidence="6">
    <location>
        <begin position="126"/>
        <end position="145"/>
    </location>
</feature>
<sequence length="475" mass="51920">MANNSKKLSWVAGLSISLGVPMLILPSIVYFTDYMWAFSIVVWGISILQGFVQNLAYAEMAVDFPDASGLPGYSQKILGSGESKLARFIGGFSAWSYWFGWGPIPAIFILSIVEFLTGYFNQLNDIPQPVLFLLVGTIVLFGLFITDRKGLENSAMAGYVLNIISLLPLVVLAVIPFISGSADLSNITNNWIPPDFTLDFKHIILLFGIFGMAEWSACAWETAAVYGPEYRNPKKDVLKAICSCGIVCLVVYILVQMSCIAVLGVDGVMNATQPPMLLLAKYSFGRVGVILSIIAIIVAMVSVIQTAFLGASHAMHSMAIERNLPAILGHENKYGTPQNAMIVLIILDYGLLFLGKPSAIVAASAIGYSIANGLGMYSYVKYKKEKNKALNKTDGVNLPRIWCWIGLIFAIIDVPLYIIGLIYINSLDAGWSSTIVAVVILLLYIPLYIYSTYERKHSVVKSQVVSAVHVNDNHN</sequence>
<evidence type="ECO:0000256" key="2">
    <source>
        <dbReference type="ARBA" id="ARBA00022475"/>
    </source>
</evidence>
<feature type="transmembrane region" description="Helical" evidence="6">
    <location>
        <begin position="238"/>
        <end position="264"/>
    </location>
</feature>
<dbReference type="PANTHER" id="PTHR42770">
    <property type="entry name" value="AMINO ACID TRANSPORTER-RELATED"/>
    <property type="match status" value="1"/>
</dbReference>
<evidence type="ECO:0000256" key="6">
    <source>
        <dbReference type="SAM" id="Phobius"/>
    </source>
</evidence>
<dbReference type="Proteomes" id="UP000463883">
    <property type="component" value="Chromosome"/>
</dbReference>
<dbReference type="AlphaFoldDB" id="A0A6P1M942"/>
<evidence type="ECO:0000256" key="4">
    <source>
        <dbReference type="ARBA" id="ARBA00022989"/>
    </source>
</evidence>
<keyword evidence="2" id="KW-1003">Cell membrane</keyword>